<feature type="binding site" evidence="9">
    <location>
        <position position="25"/>
    </location>
    <ligand>
        <name>ATP</name>
        <dbReference type="ChEBI" id="CHEBI:30616"/>
    </ligand>
</feature>
<feature type="binding site" evidence="9">
    <location>
        <begin position="96"/>
        <end position="98"/>
    </location>
    <ligand>
        <name>ATP</name>
        <dbReference type="ChEBI" id="CHEBI:30616"/>
    </ligand>
</feature>
<dbReference type="GO" id="GO:0004595">
    <property type="term" value="F:pantetheine-phosphate adenylyltransferase activity"/>
    <property type="evidence" value="ECO:0007669"/>
    <property type="project" value="UniProtKB-UniRule"/>
</dbReference>
<dbReference type="InterPro" id="IPR014729">
    <property type="entry name" value="Rossmann-like_a/b/a_fold"/>
</dbReference>
<gene>
    <name evidence="9" type="primary">coaD</name>
    <name evidence="11" type="ORF">HQ35_03535</name>
    <name evidence="12" type="ORF">SAMN02745205_01568</name>
</gene>
<dbReference type="STRING" id="36874.HQ34_07430"/>
<dbReference type="GO" id="GO:0005524">
    <property type="term" value="F:ATP binding"/>
    <property type="evidence" value="ECO:0007669"/>
    <property type="project" value="UniProtKB-KW"/>
</dbReference>
<keyword evidence="5 9" id="KW-0067">ATP-binding</keyword>
<dbReference type="Pfam" id="PF01467">
    <property type="entry name" value="CTP_transf_like"/>
    <property type="match status" value="1"/>
</dbReference>
<evidence type="ECO:0000256" key="3">
    <source>
        <dbReference type="ARBA" id="ARBA00022695"/>
    </source>
</evidence>
<keyword evidence="7 9" id="KW-0173">Coenzyme A biosynthesis</keyword>
<dbReference type="PANTHER" id="PTHR21342:SF1">
    <property type="entry name" value="PHOSPHOPANTETHEINE ADENYLYLTRANSFERASE"/>
    <property type="match status" value="1"/>
</dbReference>
<dbReference type="PANTHER" id="PTHR21342">
    <property type="entry name" value="PHOSPHOPANTETHEINE ADENYLYLTRANSFERASE"/>
    <property type="match status" value="1"/>
</dbReference>
<dbReference type="eggNOG" id="COG0669">
    <property type="taxonomic scope" value="Bacteria"/>
</dbReference>
<keyword evidence="3 9" id="KW-0548">Nucleotidyltransferase</keyword>
<dbReference type="OrthoDB" id="9806661at2"/>
<keyword evidence="6 9" id="KW-0460">Magnesium</keyword>
<keyword evidence="13" id="KW-1185">Reference proteome</keyword>
<dbReference type="EC" id="2.7.7.3" evidence="9"/>
<sequence length="153" mass="16907">MTNNEQTSPKVGIYAGSFDPFTIGHVDIVQRALRLVDTLHIVIGVNPRKASFIPSDERLKTIQELYSDNPHIVVALNEGLTATYAKANGATVLIRGIRNVTDMEYERSMADIHLTHFGLDTILLFSSPELAGISSSVVRELATFGEDYSRYIP</sequence>
<feature type="binding site" evidence="9">
    <location>
        <position position="49"/>
    </location>
    <ligand>
        <name>substrate</name>
    </ligand>
</feature>
<evidence type="ECO:0000259" key="10">
    <source>
        <dbReference type="Pfam" id="PF01467"/>
    </source>
</evidence>
<feature type="domain" description="Cytidyltransferase-like" evidence="10">
    <location>
        <begin position="13"/>
        <end position="140"/>
    </location>
</feature>
<reference evidence="11 13" key="1">
    <citation type="submission" date="2014-08" db="EMBL/GenBank/DDBJ databases">
        <title>Porphyromonas cangingivalis strain:COT-109_OH1386 Genome sequencing.</title>
        <authorList>
            <person name="Wallis C."/>
            <person name="Deusch O."/>
            <person name="O'Flynn C."/>
            <person name="Davis I."/>
            <person name="Jospin G."/>
            <person name="Darling A.E."/>
            <person name="Coil D.A."/>
            <person name="Alexiev A."/>
            <person name="Horsfall A."/>
            <person name="Kirkwood N."/>
            <person name="Harris S."/>
            <person name="Eisen J.A."/>
        </authorList>
    </citation>
    <scope>NUCLEOTIDE SEQUENCE [LARGE SCALE GENOMIC DNA]</scope>
    <source>
        <strain evidence="13">COT-109 OH1386</strain>
        <strain evidence="11">COT-109_OH1386</strain>
    </source>
</reference>
<comment type="subcellular location">
    <subcellularLocation>
        <location evidence="9">Cytoplasm</location>
    </subcellularLocation>
</comment>
<evidence type="ECO:0000256" key="2">
    <source>
        <dbReference type="ARBA" id="ARBA00022679"/>
    </source>
</evidence>
<dbReference type="NCBIfam" id="TIGR01510">
    <property type="entry name" value="coaD_prev_kdtB"/>
    <property type="match status" value="1"/>
</dbReference>
<dbReference type="EMBL" id="FUWL01000013">
    <property type="protein sequence ID" value="SJZ67400.1"/>
    <property type="molecule type" value="Genomic_DNA"/>
</dbReference>
<evidence type="ECO:0000256" key="7">
    <source>
        <dbReference type="ARBA" id="ARBA00022993"/>
    </source>
</evidence>
<evidence type="ECO:0000256" key="8">
    <source>
        <dbReference type="ARBA" id="ARBA00029346"/>
    </source>
</evidence>
<comment type="cofactor">
    <cofactor evidence="9">
        <name>Mg(2+)</name>
        <dbReference type="ChEBI" id="CHEBI:18420"/>
    </cofactor>
</comment>
<dbReference type="HAMAP" id="MF_00151">
    <property type="entry name" value="PPAT_bact"/>
    <property type="match status" value="1"/>
</dbReference>
<evidence type="ECO:0000313" key="12">
    <source>
        <dbReference type="EMBL" id="SJZ67400.1"/>
    </source>
</evidence>
<evidence type="ECO:0000313" key="11">
    <source>
        <dbReference type="EMBL" id="KGN81725.1"/>
    </source>
</evidence>
<evidence type="ECO:0000313" key="13">
    <source>
        <dbReference type="Proteomes" id="UP000030125"/>
    </source>
</evidence>
<dbReference type="GO" id="GO:0005737">
    <property type="term" value="C:cytoplasm"/>
    <property type="evidence" value="ECO:0007669"/>
    <property type="project" value="UniProtKB-SubCell"/>
</dbReference>
<dbReference type="AlphaFoldDB" id="A0A0A2EW38"/>
<dbReference type="RefSeq" id="WP_036851109.1">
    <property type="nucleotide sequence ID" value="NZ_CALTZT010000003.1"/>
</dbReference>
<dbReference type="GO" id="GO:0015937">
    <property type="term" value="P:coenzyme A biosynthetic process"/>
    <property type="evidence" value="ECO:0007669"/>
    <property type="project" value="UniProtKB-UniRule"/>
</dbReference>
<dbReference type="NCBIfam" id="TIGR00125">
    <property type="entry name" value="cyt_tran_rel"/>
    <property type="match status" value="1"/>
</dbReference>
<feature type="site" description="Transition state stabilizer" evidence="9">
    <location>
        <position position="25"/>
    </location>
</feature>
<accession>A0A0A2EW38</accession>
<dbReference type="UniPathway" id="UPA00241">
    <property type="reaction ID" value="UER00355"/>
</dbReference>
<feature type="binding site" evidence="9">
    <location>
        <position position="95"/>
    </location>
    <ligand>
        <name>substrate</name>
    </ligand>
</feature>
<dbReference type="EMBL" id="JQJD01000023">
    <property type="protein sequence ID" value="KGN81725.1"/>
    <property type="molecule type" value="Genomic_DNA"/>
</dbReference>
<evidence type="ECO:0000313" key="14">
    <source>
        <dbReference type="Proteomes" id="UP000189956"/>
    </source>
</evidence>
<protein>
    <recommendedName>
        <fullName evidence="9">Phosphopantetheine adenylyltransferase</fullName>
        <ecNumber evidence="9">2.7.7.3</ecNumber>
    </recommendedName>
    <alternativeName>
        <fullName evidence="9">Dephospho-CoA pyrophosphorylase</fullName>
    </alternativeName>
    <alternativeName>
        <fullName evidence="9">Pantetheine-phosphate adenylyltransferase</fullName>
        <shortName evidence="9">PPAT</shortName>
    </alternativeName>
</protein>
<name>A0A0A2EW38_PORCN</name>
<dbReference type="Gene3D" id="3.40.50.620">
    <property type="entry name" value="HUPs"/>
    <property type="match status" value="1"/>
</dbReference>
<comment type="pathway">
    <text evidence="9">Cofactor biosynthesis; coenzyme A biosynthesis; CoA from (R)-pantothenate: step 4/5.</text>
</comment>
<evidence type="ECO:0000256" key="6">
    <source>
        <dbReference type="ARBA" id="ARBA00022842"/>
    </source>
</evidence>
<dbReference type="PRINTS" id="PR01020">
    <property type="entry name" value="LPSBIOSNTHSS"/>
</dbReference>
<proteinExistence type="inferred from homology"/>
<keyword evidence="2 9" id="KW-0808">Transferase</keyword>
<feature type="binding site" evidence="9">
    <location>
        <position position="17"/>
    </location>
    <ligand>
        <name>substrate</name>
    </ligand>
</feature>
<dbReference type="InterPro" id="IPR004821">
    <property type="entry name" value="Cyt_trans-like"/>
</dbReference>
<dbReference type="InterPro" id="IPR001980">
    <property type="entry name" value="PPAT"/>
</dbReference>
<keyword evidence="1 9" id="KW-0963">Cytoplasm</keyword>
<comment type="function">
    <text evidence="9">Reversibly transfers an adenylyl group from ATP to 4'-phosphopantetheine, yielding dephospho-CoA (dPCoA) and pyrophosphate.</text>
</comment>
<evidence type="ECO:0000256" key="4">
    <source>
        <dbReference type="ARBA" id="ARBA00022741"/>
    </source>
</evidence>
<dbReference type="Proteomes" id="UP000030125">
    <property type="component" value="Unassembled WGS sequence"/>
</dbReference>
<feature type="binding site" evidence="9">
    <location>
        <position position="106"/>
    </location>
    <ligand>
        <name>ATP</name>
        <dbReference type="ChEBI" id="CHEBI:30616"/>
    </ligand>
</feature>
<evidence type="ECO:0000256" key="1">
    <source>
        <dbReference type="ARBA" id="ARBA00022490"/>
    </source>
</evidence>
<evidence type="ECO:0000256" key="9">
    <source>
        <dbReference type="HAMAP-Rule" id="MF_00151"/>
    </source>
</evidence>
<feature type="binding site" evidence="9">
    <location>
        <begin position="17"/>
        <end position="18"/>
    </location>
    <ligand>
        <name>ATP</name>
        <dbReference type="ChEBI" id="CHEBI:30616"/>
    </ligand>
</feature>
<feature type="binding site" evidence="9">
    <location>
        <position position="81"/>
    </location>
    <ligand>
        <name>substrate</name>
    </ligand>
</feature>
<comment type="similarity">
    <text evidence="9">Belongs to the bacterial CoaD family.</text>
</comment>
<comment type="catalytic activity">
    <reaction evidence="8 9">
        <text>(R)-4'-phosphopantetheine + ATP + H(+) = 3'-dephospho-CoA + diphosphate</text>
        <dbReference type="Rhea" id="RHEA:19801"/>
        <dbReference type="ChEBI" id="CHEBI:15378"/>
        <dbReference type="ChEBI" id="CHEBI:30616"/>
        <dbReference type="ChEBI" id="CHEBI:33019"/>
        <dbReference type="ChEBI" id="CHEBI:57328"/>
        <dbReference type="ChEBI" id="CHEBI:61723"/>
        <dbReference type="EC" id="2.7.7.3"/>
    </reaction>
</comment>
<dbReference type="Proteomes" id="UP000189956">
    <property type="component" value="Unassembled WGS sequence"/>
</dbReference>
<organism evidence="11 13">
    <name type="scientific">Porphyromonas cangingivalis</name>
    <dbReference type="NCBI Taxonomy" id="36874"/>
    <lineage>
        <taxon>Bacteria</taxon>
        <taxon>Pseudomonadati</taxon>
        <taxon>Bacteroidota</taxon>
        <taxon>Bacteroidia</taxon>
        <taxon>Bacteroidales</taxon>
        <taxon>Porphyromonadaceae</taxon>
        <taxon>Porphyromonas</taxon>
    </lineage>
</organism>
<keyword evidence="4 9" id="KW-0547">Nucleotide-binding</keyword>
<evidence type="ECO:0000256" key="5">
    <source>
        <dbReference type="ARBA" id="ARBA00022840"/>
    </source>
</evidence>
<reference evidence="12 14" key="2">
    <citation type="submission" date="2017-02" db="EMBL/GenBank/DDBJ databases">
        <authorList>
            <person name="Peterson S.W."/>
        </authorList>
    </citation>
    <scope>NUCLEOTIDE SEQUENCE [LARGE SCALE GENOMIC DNA]</scope>
    <source>
        <strain evidence="12 14">ATCC 700135</strain>
    </source>
</reference>
<comment type="subunit">
    <text evidence="9">Homohexamer.</text>
</comment>
<dbReference type="SUPFAM" id="SSF52374">
    <property type="entry name" value="Nucleotidylyl transferase"/>
    <property type="match status" value="1"/>
</dbReference>
<feature type="binding site" evidence="9">
    <location>
        <begin position="130"/>
        <end position="136"/>
    </location>
    <ligand>
        <name>ATP</name>
        <dbReference type="ChEBI" id="CHEBI:30616"/>
    </ligand>
</feature>